<dbReference type="InterPro" id="IPR015943">
    <property type="entry name" value="WD40/YVTN_repeat-like_dom_sf"/>
</dbReference>
<evidence type="ECO:0000313" key="1">
    <source>
        <dbReference type="EMBL" id="SVC21177.1"/>
    </source>
</evidence>
<dbReference type="PANTHER" id="PTHR40274:SF3">
    <property type="entry name" value="VIRGINIAMYCIN B LYASE"/>
    <property type="match status" value="1"/>
</dbReference>
<dbReference type="InterPro" id="IPR051344">
    <property type="entry name" value="Vgb"/>
</dbReference>
<gene>
    <name evidence="1" type="ORF">METZ01_LOCUS274031</name>
</gene>
<evidence type="ECO:0008006" key="2">
    <source>
        <dbReference type="Google" id="ProtNLM"/>
    </source>
</evidence>
<dbReference type="AlphaFoldDB" id="A0A382KDU7"/>
<accession>A0A382KDU7</accession>
<organism evidence="1">
    <name type="scientific">marine metagenome</name>
    <dbReference type="NCBI Taxonomy" id="408172"/>
    <lineage>
        <taxon>unclassified sequences</taxon>
        <taxon>metagenomes</taxon>
        <taxon>ecological metagenomes</taxon>
    </lineage>
</organism>
<dbReference type="PANTHER" id="PTHR40274">
    <property type="entry name" value="VIRGINIAMYCIN B LYASE"/>
    <property type="match status" value="1"/>
</dbReference>
<dbReference type="SUPFAM" id="SSF63825">
    <property type="entry name" value="YWTD domain"/>
    <property type="match status" value="1"/>
</dbReference>
<reference evidence="1" key="1">
    <citation type="submission" date="2018-05" db="EMBL/GenBank/DDBJ databases">
        <authorList>
            <person name="Lanie J.A."/>
            <person name="Ng W.-L."/>
            <person name="Kazmierczak K.M."/>
            <person name="Andrzejewski T.M."/>
            <person name="Davidsen T.M."/>
            <person name="Wayne K.J."/>
            <person name="Tettelin H."/>
            <person name="Glass J.I."/>
            <person name="Rusch D."/>
            <person name="Podicherti R."/>
            <person name="Tsui H.-C.T."/>
            <person name="Winkler M.E."/>
        </authorList>
    </citation>
    <scope>NUCLEOTIDE SEQUENCE</scope>
</reference>
<protein>
    <recommendedName>
        <fullName evidence="2">SMP-30/Gluconolactonase/LRE-like region domain-containing protein</fullName>
    </recommendedName>
</protein>
<dbReference type="Gene3D" id="2.130.10.10">
    <property type="entry name" value="YVTN repeat-like/Quinoprotein amine dehydrogenase"/>
    <property type="match status" value="1"/>
</dbReference>
<name>A0A382KDU7_9ZZZZ</name>
<dbReference type="EMBL" id="UINC01079306">
    <property type="protein sequence ID" value="SVC21177.1"/>
    <property type="molecule type" value="Genomic_DNA"/>
</dbReference>
<proteinExistence type="predicted"/>
<sequence length="223" mass="24960">MPYKMKAEDRWIHPGPQPNGLQADSDGLWAIDQGNDHLYKLSYEDGSIIEDLDTETMKSSGVTKGGGFLWVASTYNCLIYKLNEDGTTVETYDTPGKGVVDFAQAENPPTTGAHGMEWIDEENMWVAVPPAKTVFLMDPKTMSVKRSIPTPGIRPHGLFMDEEDIWLADTQECKIHKLDTDTGEILDVIDIEEPEIHGMTLHDRQIWFCCAETRKVCTVTLPG</sequence>